<evidence type="ECO:0000313" key="8">
    <source>
        <dbReference type="EMBL" id="CEF63499.1"/>
    </source>
</evidence>
<dbReference type="WBParaSite" id="SRAE_1000176000.1">
    <property type="protein sequence ID" value="SRAE_1000176000.1"/>
    <property type="gene ID" value="WBGene00258369"/>
</dbReference>
<dbReference type="GO" id="GO:0000139">
    <property type="term" value="C:Golgi membrane"/>
    <property type="evidence" value="ECO:0007669"/>
    <property type="project" value="UniProtKB-SubCell"/>
</dbReference>
<reference evidence="8 9" key="1">
    <citation type="submission" date="2014-09" db="EMBL/GenBank/DDBJ databases">
        <authorList>
            <person name="Martin A.A."/>
        </authorList>
    </citation>
    <scope>NUCLEOTIDE SEQUENCE</scope>
    <source>
        <strain evidence="9">ED321</strain>
        <strain evidence="8">ED321 Heterogonic</strain>
    </source>
</reference>
<dbReference type="OrthoDB" id="204784at2759"/>
<evidence type="ECO:0000313" key="9">
    <source>
        <dbReference type="Proteomes" id="UP000035682"/>
    </source>
</evidence>
<dbReference type="STRING" id="34506.A0A090L7J2"/>
<evidence type="ECO:0000256" key="3">
    <source>
        <dbReference type="ARBA" id="ARBA00022989"/>
    </source>
</evidence>
<dbReference type="GO" id="GO:0005783">
    <property type="term" value="C:endoplasmic reticulum"/>
    <property type="evidence" value="ECO:0007669"/>
    <property type="project" value="TreeGrafter"/>
</dbReference>
<keyword evidence="3 7" id="KW-1133">Transmembrane helix</keyword>
<sequence>MNFELSTTKQIGLGLTLFGVTFVILGVLLLFDAALLAIGNLLFLSGITLLIGVKQTLLFFFQWHKAKGTCLFFGGIFVVLCGWSFIGIFIELWGFIMLFGGFLPTVINFIRNIPVIGNILYLPIIRQIVDRIAPEYKYNV</sequence>
<feature type="transmembrane region" description="Helical" evidence="7">
    <location>
        <begin position="12"/>
        <end position="31"/>
    </location>
</feature>
<organism evidence="8">
    <name type="scientific">Strongyloides ratti</name>
    <name type="common">Parasitic roundworm</name>
    <dbReference type="NCBI Taxonomy" id="34506"/>
    <lineage>
        <taxon>Eukaryota</taxon>
        <taxon>Metazoa</taxon>
        <taxon>Ecdysozoa</taxon>
        <taxon>Nematoda</taxon>
        <taxon>Chromadorea</taxon>
        <taxon>Rhabditida</taxon>
        <taxon>Tylenchina</taxon>
        <taxon>Panagrolaimomorpha</taxon>
        <taxon>Strongyloidoidea</taxon>
        <taxon>Strongyloididae</taxon>
        <taxon>Strongyloides</taxon>
    </lineage>
</organism>
<dbReference type="PANTHER" id="PTHR21493:SF9">
    <property type="entry name" value="GOLGI TRANSPORT PROTEIN 1-RELATED"/>
    <property type="match status" value="1"/>
</dbReference>
<protein>
    <submittedName>
        <fullName evidence="8 10">Vesicle transport protein GOT1B</fullName>
    </submittedName>
</protein>
<evidence type="ECO:0000256" key="7">
    <source>
        <dbReference type="SAM" id="Phobius"/>
    </source>
</evidence>
<dbReference type="GeneID" id="36375864"/>
<feature type="transmembrane region" description="Helical" evidence="7">
    <location>
        <begin position="68"/>
        <end position="86"/>
    </location>
</feature>
<accession>A0A090L7J2</accession>
<comment type="similarity">
    <text evidence="6">Belongs to the GOT1 family.</text>
</comment>
<evidence type="ECO:0000313" key="10">
    <source>
        <dbReference type="WBParaSite" id="SRAE_1000176000.1"/>
    </source>
</evidence>
<dbReference type="EMBL" id="LN609528">
    <property type="protein sequence ID" value="CEF63499.1"/>
    <property type="molecule type" value="Genomic_DNA"/>
</dbReference>
<evidence type="ECO:0000256" key="4">
    <source>
        <dbReference type="ARBA" id="ARBA00023034"/>
    </source>
</evidence>
<comment type="subcellular location">
    <subcellularLocation>
        <location evidence="1">Golgi apparatus membrane</location>
        <topology evidence="1">Multi-pass membrane protein</topology>
    </subcellularLocation>
</comment>
<evidence type="ECO:0000313" key="11">
    <source>
        <dbReference type="WormBase" id="SRAE_1000176000"/>
    </source>
</evidence>
<keyword evidence="9" id="KW-1185">Reference proteome</keyword>
<evidence type="ECO:0000256" key="1">
    <source>
        <dbReference type="ARBA" id="ARBA00004653"/>
    </source>
</evidence>
<dbReference type="WormBase" id="SRAE_1000176000">
    <property type="protein sequence ID" value="SRP06877"/>
    <property type="gene ID" value="WBGene00258369"/>
</dbReference>
<dbReference type="InterPro" id="IPR007305">
    <property type="entry name" value="Vesicle_transpt_Got1/SFT2"/>
</dbReference>
<dbReference type="PANTHER" id="PTHR21493">
    <property type="entry name" value="CGI-141-RELATED/LIPASE CONTAINING PROTEIN"/>
    <property type="match status" value="1"/>
</dbReference>
<dbReference type="AlphaFoldDB" id="A0A090L7J2"/>
<dbReference type="GO" id="GO:0005801">
    <property type="term" value="C:cis-Golgi network"/>
    <property type="evidence" value="ECO:0007669"/>
    <property type="project" value="EnsemblMetazoa"/>
</dbReference>
<keyword evidence="2 7" id="KW-0812">Transmembrane</keyword>
<feature type="transmembrane region" description="Helical" evidence="7">
    <location>
        <begin position="37"/>
        <end position="61"/>
    </location>
</feature>
<dbReference type="eggNOG" id="KOG1743">
    <property type="taxonomic scope" value="Eukaryota"/>
</dbReference>
<dbReference type="RefSeq" id="XP_024502701.1">
    <property type="nucleotide sequence ID" value="XM_024648755.1"/>
</dbReference>
<reference evidence="10" key="2">
    <citation type="submission" date="2020-12" db="UniProtKB">
        <authorList>
            <consortium name="WormBaseParasite"/>
        </authorList>
    </citation>
    <scope>IDENTIFICATION</scope>
</reference>
<dbReference type="OMA" id="MWLTDAQ"/>
<dbReference type="GO" id="GO:0005829">
    <property type="term" value="C:cytosol"/>
    <property type="evidence" value="ECO:0007669"/>
    <property type="project" value="GOC"/>
</dbReference>
<proteinExistence type="inferred from homology"/>
<dbReference type="InterPro" id="IPR045176">
    <property type="entry name" value="Got1"/>
</dbReference>
<gene>
    <name evidence="8 10 11" type="ORF">SRAE_1000176000</name>
</gene>
<name>A0A090L7J2_STRRB</name>
<keyword evidence="4" id="KW-0333">Golgi apparatus</keyword>
<evidence type="ECO:0000256" key="5">
    <source>
        <dbReference type="ARBA" id="ARBA00023136"/>
    </source>
</evidence>
<dbReference type="CTD" id="36375864"/>
<dbReference type="GO" id="GO:0006888">
    <property type="term" value="P:endoplasmic reticulum to Golgi vesicle-mediated transport"/>
    <property type="evidence" value="ECO:0007669"/>
    <property type="project" value="InterPro"/>
</dbReference>
<evidence type="ECO:0000256" key="2">
    <source>
        <dbReference type="ARBA" id="ARBA00022692"/>
    </source>
</evidence>
<dbReference type="GO" id="GO:0042147">
    <property type="term" value="P:retrograde transport, endosome to Golgi"/>
    <property type="evidence" value="ECO:0007669"/>
    <property type="project" value="InterPro"/>
</dbReference>
<keyword evidence="5 7" id="KW-0472">Membrane</keyword>
<evidence type="ECO:0000256" key="6">
    <source>
        <dbReference type="ARBA" id="ARBA00025799"/>
    </source>
</evidence>
<dbReference type="Proteomes" id="UP000035682">
    <property type="component" value="Unplaced"/>
</dbReference>
<dbReference type="Pfam" id="PF04178">
    <property type="entry name" value="Got1"/>
    <property type="match status" value="1"/>
</dbReference>